<dbReference type="GO" id="GO:0016757">
    <property type="term" value="F:glycosyltransferase activity"/>
    <property type="evidence" value="ECO:0007669"/>
    <property type="project" value="UniProtKB-KW"/>
</dbReference>
<feature type="domain" description="Double zinc ribbon" evidence="3">
    <location>
        <begin position="13"/>
        <end position="73"/>
    </location>
</feature>
<dbReference type="EMBL" id="CP000142">
    <property type="protein sequence ID" value="ABA89811.1"/>
    <property type="molecule type" value="Genomic_DNA"/>
</dbReference>
<comment type="similarity">
    <text evidence="1">Belongs to the ComF/GntX family.</text>
</comment>
<accession>Q3A1E6</accession>
<dbReference type="InterPro" id="IPR044005">
    <property type="entry name" value="DZR_2"/>
</dbReference>
<dbReference type="OrthoDB" id="9779910at2"/>
<dbReference type="Pfam" id="PF00156">
    <property type="entry name" value="Pribosyltran"/>
    <property type="match status" value="1"/>
</dbReference>
<evidence type="ECO:0000259" key="3">
    <source>
        <dbReference type="Pfam" id="PF18912"/>
    </source>
</evidence>
<evidence type="ECO:0000313" key="5">
    <source>
        <dbReference type="Proteomes" id="UP000002534"/>
    </source>
</evidence>
<dbReference type="HOGENOM" id="CLU_054549_0_0_7"/>
<dbReference type="eggNOG" id="COG1040">
    <property type="taxonomic scope" value="Bacteria"/>
</dbReference>
<evidence type="ECO:0000313" key="4">
    <source>
        <dbReference type="EMBL" id="ABA89811.1"/>
    </source>
</evidence>
<dbReference type="Gene3D" id="3.40.50.2020">
    <property type="match status" value="1"/>
</dbReference>
<dbReference type="InterPro" id="IPR029057">
    <property type="entry name" value="PRTase-like"/>
</dbReference>
<dbReference type="Pfam" id="PF18912">
    <property type="entry name" value="DZR_2"/>
    <property type="match status" value="1"/>
</dbReference>
<dbReference type="Proteomes" id="UP000002534">
    <property type="component" value="Chromosome"/>
</dbReference>
<reference evidence="4 5" key="2">
    <citation type="journal article" date="2012" name="BMC Genomics">
        <title>The genome of Pelobacter carbinolicus reveals surprising metabolic capabilities and physiological features.</title>
        <authorList>
            <person name="Aklujkar M."/>
            <person name="Haveman S.A."/>
            <person name="Didonato R.Jr."/>
            <person name="Chertkov O."/>
            <person name="Han C.S."/>
            <person name="Land M.L."/>
            <person name="Brown P."/>
            <person name="Lovley D.R."/>
        </authorList>
    </citation>
    <scope>NUCLEOTIDE SEQUENCE [LARGE SCALE GENOMIC DNA]</scope>
    <source>
        <strain evidence="5">DSM 2380 / NBRC 103641 / GraBd1</strain>
    </source>
</reference>
<keyword evidence="4" id="KW-0808">Transferase</keyword>
<dbReference type="AlphaFoldDB" id="Q3A1E6"/>
<keyword evidence="4" id="KW-0328">Glycosyltransferase</keyword>
<evidence type="ECO:0000259" key="2">
    <source>
        <dbReference type="Pfam" id="PF00156"/>
    </source>
</evidence>
<proteinExistence type="inferred from homology"/>
<feature type="domain" description="Phosphoribosyltransferase" evidence="2">
    <location>
        <begin position="190"/>
        <end position="242"/>
    </location>
</feature>
<gene>
    <name evidence="4" type="ordered locus">Pcar_2573</name>
</gene>
<keyword evidence="5" id="KW-1185">Reference proteome</keyword>
<dbReference type="CDD" id="cd06223">
    <property type="entry name" value="PRTases_typeI"/>
    <property type="match status" value="1"/>
</dbReference>
<protein>
    <submittedName>
        <fullName evidence="4">Amidophosphoribosyltransferase, putative</fullName>
    </submittedName>
</protein>
<dbReference type="InterPro" id="IPR000836">
    <property type="entry name" value="PRTase_dom"/>
</dbReference>
<sequence length="247" mass="27365">MLSFLRAELRGLFELLLPPCCPLCGTLLKSGVGDAFCPACLDAFAPLDSACCPRCALPYPQPSGSDHLCEACLRHEPPFVWTRCLGLYEAKLREAVHAFKFHGKVHFDRPLARLLAARLETVRQDYRPDLLIAVPLHRQRLRARTYNQSLLLARELGRFWRLPAPARLLRRVRPTHSQQGLSGDDRRRNLKGAFALTQKLAGQRVLLVDDVLTTGATARECAATLLAGGASSVAVAVLARARLQKLQ</sequence>
<dbReference type="InterPro" id="IPR051910">
    <property type="entry name" value="ComF/GntX_DNA_util-trans"/>
</dbReference>
<evidence type="ECO:0000256" key="1">
    <source>
        <dbReference type="ARBA" id="ARBA00008007"/>
    </source>
</evidence>
<dbReference type="KEGG" id="pca:Pcar_2573"/>
<reference evidence="5" key="1">
    <citation type="submission" date="2005-10" db="EMBL/GenBank/DDBJ databases">
        <title>Complete sequence of Pelobacter carbinolicus DSM 2380.</title>
        <authorList>
            <person name="Copeland A."/>
            <person name="Lucas S."/>
            <person name="Lapidus A."/>
            <person name="Barry K."/>
            <person name="Detter J.C."/>
            <person name="Glavina T."/>
            <person name="Hammon N."/>
            <person name="Israni S."/>
            <person name="Pitluck S."/>
            <person name="Chertkov O."/>
            <person name="Schmutz J."/>
            <person name="Larimer F."/>
            <person name="Land M."/>
            <person name="Kyrpides N."/>
            <person name="Ivanova N."/>
            <person name="Richardson P."/>
        </authorList>
    </citation>
    <scope>NUCLEOTIDE SEQUENCE [LARGE SCALE GENOMIC DNA]</scope>
    <source>
        <strain evidence="5">DSM 2380 / NBRC 103641 / GraBd1</strain>
    </source>
</reference>
<dbReference type="RefSeq" id="WP_011342349.1">
    <property type="nucleotide sequence ID" value="NC_007498.2"/>
</dbReference>
<dbReference type="PANTHER" id="PTHR47505:SF1">
    <property type="entry name" value="DNA UTILIZATION PROTEIN YHGH"/>
    <property type="match status" value="1"/>
</dbReference>
<dbReference type="STRING" id="338963.Pcar_2573"/>
<name>Q3A1E6_SYNC1</name>
<dbReference type="SUPFAM" id="SSF53271">
    <property type="entry name" value="PRTase-like"/>
    <property type="match status" value="1"/>
</dbReference>
<organism evidence="4 5">
    <name type="scientific">Syntrophotalea carbinolica (strain DSM 2380 / NBRC 103641 / GraBd1)</name>
    <name type="common">Pelobacter carbinolicus</name>
    <dbReference type="NCBI Taxonomy" id="338963"/>
    <lineage>
        <taxon>Bacteria</taxon>
        <taxon>Pseudomonadati</taxon>
        <taxon>Thermodesulfobacteriota</taxon>
        <taxon>Desulfuromonadia</taxon>
        <taxon>Desulfuromonadales</taxon>
        <taxon>Syntrophotaleaceae</taxon>
        <taxon>Syntrophotalea</taxon>
    </lineage>
</organism>
<dbReference type="PANTHER" id="PTHR47505">
    <property type="entry name" value="DNA UTILIZATION PROTEIN YHGH"/>
    <property type="match status" value="1"/>
</dbReference>